<evidence type="ECO:0000313" key="2">
    <source>
        <dbReference type="EMBL" id="GIY37063.1"/>
    </source>
</evidence>
<protein>
    <submittedName>
        <fullName evidence="2">Uncharacterized protein</fullName>
    </submittedName>
</protein>
<proteinExistence type="predicted"/>
<organism evidence="2 3">
    <name type="scientific">Caerostris extrusa</name>
    <name type="common">Bark spider</name>
    <name type="synonym">Caerostris bankana</name>
    <dbReference type="NCBI Taxonomy" id="172846"/>
    <lineage>
        <taxon>Eukaryota</taxon>
        <taxon>Metazoa</taxon>
        <taxon>Ecdysozoa</taxon>
        <taxon>Arthropoda</taxon>
        <taxon>Chelicerata</taxon>
        <taxon>Arachnida</taxon>
        <taxon>Araneae</taxon>
        <taxon>Araneomorphae</taxon>
        <taxon>Entelegynae</taxon>
        <taxon>Araneoidea</taxon>
        <taxon>Araneidae</taxon>
        <taxon>Caerostris</taxon>
    </lineage>
</organism>
<reference evidence="2 3" key="1">
    <citation type="submission" date="2021-06" db="EMBL/GenBank/DDBJ databases">
        <title>Caerostris extrusa draft genome.</title>
        <authorList>
            <person name="Kono N."/>
            <person name="Arakawa K."/>
        </authorList>
    </citation>
    <scope>NUCLEOTIDE SEQUENCE [LARGE SCALE GENOMIC DNA]</scope>
</reference>
<feature type="region of interest" description="Disordered" evidence="1">
    <location>
        <begin position="20"/>
        <end position="53"/>
    </location>
</feature>
<evidence type="ECO:0000313" key="3">
    <source>
        <dbReference type="Proteomes" id="UP001054945"/>
    </source>
</evidence>
<keyword evidence="3" id="KW-1185">Reference proteome</keyword>
<dbReference type="Proteomes" id="UP001054945">
    <property type="component" value="Unassembled WGS sequence"/>
</dbReference>
<dbReference type="EMBL" id="BPLR01010120">
    <property type="protein sequence ID" value="GIY37063.1"/>
    <property type="molecule type" value="Genomic_DNA"/>
</dbReference>
<evidence type="ECO:0000256" key="1">
    <source>
        <dbReference type="SAM" id="MobiDB-lite"/>
    </source>
</evidence>
<accession>A0AAV4SRR8</accession>
<gene>
    <name evidence="2" type="ORF">CEXT_426321</name>
</gene>
<dbReference type="AlphaFoldDB" id="A0AAV4SRR8"/>
<sequence>MQRNIGGILLAGECQTRRLKNKNGKIQTDERKKSVQTSDRAKTTSQLQADRCSKTGKKSLSHFLEKIVFQPKNPSTISDMKSVYIYEFHPVLDHNFSKFDI</sequence>
<comment type="caution">
    <text evidence="2">The sequence shown here is derived from an EMBL/GenBank/DDBJ whole genome shotgun (WGS) entry which is preliminary data.</text>
</comment>
<feature type="compositionally biased region" description="Polar residues" evidence="1">
    <location>
        <begin position="35"/>
        <end position="48"/>
    </location>
</feature>
<name>A0AAV4SRR8_CAEEX</name>